<dbReference type="PANTHER" id="PTHR46211">
    <property type="entry name" value="GLYCEROPHOSPHORYL DIESTER PHOSPHODIESTERASE"/>
    <property type="match status" value="1"/>
</dbReference>
<reference evidence="3 4" key="1">
    <citation type="submission" date="2019-02" db="EMBL/GenBank/DDBJ databases">
        <title>Deep-cultivation of Planctomycetes and their phenomic and genomic characterization uncovers novel biology.</title>
        <authorList>
            <person name="Wiegand S."/>
            <person name="Jogler M."/>
            <person name="Boedeker C."/>
            <person name="Pinto D."/>
            <person name="Vollmers J."/>
            <person name="Rivas-Marin E."/>
            <person name="Kohn T."/>
            <person name="Peeters S.H."/>
            <person name="Heuer A."/>
            <person name="Rast P."/>
            <person name="Oberbeckmann S."/>
            <person name="Bunk B."/>
            <person name="Jeske O."/>
            <person name="Meyerdierks A."/>
            <person name="Storesund J.E."/>
            <person name="Kallscheuer N."/>
            <person name="Luecker S."/>
            <person name="Lage O.M."/>
            <person name="Pohl T."/>
            <person name="Merkel B.J."/>
            <person name="Hornburger P."/>
            <person name="Mueller R.-W."/>
            <person name="Bruemmer F."/>
            <person name="Labrenz M."/>
            <person name="Spormann A.M."/>
            <person name="Op Den Camp H."/>
            <person name="Overmann J."/>
            <person name="Amann R."/>
            <person name="Jetten M.S.M."/>
            <person name="Mascher T."/>
            <person name="Medema M.H."/>
            <person name="Devos D.P."/>
            <person name="Kaster A.-K."/>
            <person name="Ovreas L."/>
            <person name="Rohde M."/>
            <person name="Galperin M.Y."/>
            <person name="Jogler C."/>
        </authorList>
    </citation>
    <scope>NUCLEOTIDE SEQUENCE [LARGE SCALE GENOMIC DNA]</scope>
    <source>
        <strain evidence="3 4">Pla52o</strain>
    </source>
</reference>
<accession>A0A5C6CPA4</accession>
<dbReference type="GO" id="GO:0006629">
    <property type="term" value="P:lipid metabolic process"/>
    <property type="evidence" value="ECO:0007669"/>
    <property type="project" value="InterPro"/>
</dbReference>
<dbReference type="Proteomes" id="UP000316304">
    <property type="component" value="Unassembled WGS sequence"/>
</dbReference>
<organism evidence="3 4">
    <name type="scientific">Novipirellula galeiformis</name>
    <dbReference type="NCBI Taxonomy" id="2528004"/>
    <lineage>
        <taxon>Bacteria</taxon>
        <taxon>Pseudomonadati</taxon>
        <taxon>Planctomycetota</taxon>
        <taxon>Planctomycetia</taxon>
        <taxon>Pirellulales</taxon>
        <taxon>Pirellulaceae</taxon>
        <taxon>Novipirellula</taxon>
    </lineage>
</organism>
<keyword evidence="1" id="KW-0732">Signal</keyword>
<comment type="caution">
    <text evidence="3">The sequence shown here is derived from an EMBL/GenBank/DDBJ whole genome shotgun (WGS) entry which is preliminary data.</text>
</comment>
<proteinExistence type="predicted"/>
<dbReference type="InterPro" id="IPR017946">
    <property type="entry name" value="PLC-like_Pdiesterase_TIM-brl"/>
</dbReference>
<evidence type="ECO:0000256" key="1">
    <source>
        <dbReference type="SAM" id="SignalP"/>
    </source>
</evidence>
<dbReference type="InterPro" id="IPR030395">
    <property type="entry name" value="GP_PDE_dom"/>
</dbReference>
<dbReference type="SUPFAM" id="SSF50998">
    <property type="entry name" value="Quinoprotein alcohol dehydrogenase-like"/>
    <property type="match status" value="1"/>
</dbReference>
<dbReference type="Pfam" id="PF03009">
    <property type="entry name" value="GDPD"/>
    <property type="match status" value="1"/>
</dbReference>
<sequence length="522" mass="58113" precursor="true">MQLISTRVRQVLAIALVLPWTLIGAADADDRPSDSASFRDNGVTAHRGNSAAFPENTMAAFESAIEAGADWIELDIFRSNDGKLVVIHDKTTQRTGDKNLSVTESSYDELKSVDVATDFRRRTGTTLTETPAAKIPLLEDVLQMVMQQDRTRVSIQPKMDCVADAVALVKQMHAERWVGFNDGNLKLMSEVKRLAPEIQVFWDRGPETNIDDDIRIAKQHGFESLVLHYSGITPEKVQKISAAGIRTGVWTVNDRATMERLIGIGVERLYTDDPRMLLSLKKQRDLRKVTCEGTYPQHLQGICADHAAIYWSFTTRLVKTDLDGKVLKQISVANHHGDLCFHDGKLYIAVNLGKFNEPAGKADSWVYVYDADSLKELARHEAQEAVHGAGGISFREGHFFVVGGLPAGVDENYVYEYDGQFNFVKKHVIHSGYTLMGIQTATFAHGRWWFGCYGETKKLLITDEKFQMLGSYPFQCSLGIEAWSNGQLLSASGRCRKGHGCSGELQLAIPHETAGLQYRDAQ</sequence>
<dbReference type="EC" id="3.1.4.46" evidence="3"/>
<dbReference type="Gene3D" id="3.20.20.190">
    <property type="entry name" value="Phosphatidylinositol (PI) phosphodiesterase"/>
    <property type="match status" value="1"/>
</dbReference>
<dbReference type="PANTHER" id="PTHR46211:SF1">
    <property type="entry name" value="GLYCEROPHOSPHODIESTER PHOSPHODIESTERASE, CYTOPLASMIC"/>
    <property type="match status" value="1"/>
</dbReference>
<feature type="chain" id="PRO_5022961290" evidence="1">
    <location>
        <begin position="29"/>
        <end position="522"/>
    </location>
</feature>
<feature type="signal peptide" evidence="1">
    <location>
        <begin position="1"/>
        <end position="28"/>
    </location>
</feature>
<keyword evidence="4" id="KW-1185">Reference proteome</keyword>
<feature type="domain" description="GP-PDE" evidence="2">
    <location>
        <begin position="41"/>
        <end position="281"/>
    </location>
</feature>
<dbReference type="PROSITE" id="PS51704">
    <property type="entry name" value="GP_PDE"/>
    <property type="match status" value="1"/>
</dbReference>
<protein>
    <submittedName>
        <fullName evidence="3">Glycerophosphoryl diester phosphodiesterase</fullName>
        <ecNumber evidence="3">3.1.4.46</ecNumber>
    </submittedName>
</protein>
<evidence type="ECO:0000259" key="2">
    <source>
        <dbReference type="PROSITE" id="PS51704"/>
    </source>
</evidence>
<dbReference type="InterPro" id="IPR011047">
    <property type="entry name" value="Quinoprotein_ADH-like_sf"/>
</dbReference>
<evidence type="ECO:0000313" key="3">
    <source>
        <dbReference type="EMBL" id="TWU26282.1"/>
    </source>
</evidence>
<gene>
    <name evidence="3" type="primary">ugpQ</name>
    <name evidence="3" type="ORF">Pla52o_01350</name>
</gene>
<name>A0A5C6CPA4_9BACT</name>
<keyword evidence="3" id="KW-0378">Hydrolase</keyword>
<dbReference type="SUPFAM" id="SSF51695">
    <property type="entry name" value="PLC-like phosphodiesterases"/>
    <property type="match status" value="1"/>
</dbReference>
<dbReference type="AlphaFoldDB" id="A0A5C6CPA4"/>
<dbReference type="EMBL" id="SJPT01000001">
    <property type="protein sequence ID" value="TWU26282.1"/>
    <property type="molecule type" value="Genomic_DNA"/>
</dbReference>
<dbReference type="OrthoDB" id="247990at2"/>
<dbReference type="GO" id="GO:0008889">
    <property type="term" value="F:glycerophosphodiester phosphodiesterase activity"/>
    <property type="evidence" value="ECO:0007669"/>
    <property type="project" value="UniProtKB-EC"/>
</dbReference>
<evidence type="ECO:0000313" key="4">
    <source>
        <dbReference type="Proteomes" id="UP000316304"/>
    </source>
</evidence>